<sequence length="371" mass="41538">MRKIILSVLGILIIVGAIFLGEYLIDKNQRPRPKFKKSIKTVFVKEVKNTEIPILLTANGSLVAKNKIDIFSEVQGVLKPSKKAFKPGTKYGKGEILLSVNSDEFYASLQSQKSNLYNLITSILPDIRLDYKSEFKKWESYLQSFDMQKAVEKLPKFNSDKEKYFISGRGILTAYYNVKNLEVRFSKHQIKAPFSGVLTEAFVTPGTLVRVGQRLGEFIDTSVYEMPVSINAKFADLLKVGNTVKLTNLGKTKSYTGKVVRVNGKIDQISQTINAFIQLKHSDLKEGMFLEASLVAKSEKNAIEVSRKLLVDNKAIYVVKKDSILTLKDINPVYFGAKNVVIKGLINGDRILTKPLPGAFDGMVVKINKTK</sequence>
<dbReference type="Gene3D" id="2.40.420.20">
    <property type="match status" value="1"/>
</dbReference>
<dbReference type="Gene3D" id="2.40.50.100">
    <property type="match status" value="1"/>
</dbReference>
<dbReference type="OrthoDB" id="1114717at2"/>
<dbReference type="AlphaFoldDB" id="A0A2U2JBD5"/>
<evidence type="ECO:0000313" key="2">
    <source>
        <dbReference type="Proteomes" id="UP000245670"/>
    </source>
</evidence>
<dbReference type="Proteomes" id="UP000245670">
    <property type="component" value="Unassembled WGS sequence"/>
</dbReference>
<dbReference type="PANTHER" id="PTHR30469:SF15">
    <property type="entry name" value="HLYD FAMILY OF SECRETION PROTEINS"/>
    <property type="match status" value="1"/>
</dbReference>
<dbReference type="Gene3D" id="2.40.30.170">
    <property type="match status" value="1"/>
</dbReference>
<name>A0A2U2JBD5_9FLAO</name>
<dbReference type="Gene3D" id="1.10.287.470">
    <property type="entry name" value="Helix hairpin bin"/>
    <property type="match status" value="1"/>
</dbReference>
<keyword evidence="2" id="KW-1185">Reference proteome</keyword>
<gene>
    <name evidence="1" type="ORF">DIS07_04085</name>
</gene>
<dbReference type="GO" id="GO:1990281">
    <property type="term" value="C:efflux pump complex"/>
    <property type="evidence" value="ECO:0007669"/>
    <property type="project" value="TreeGrafter"/>
</dbReference>
<dbReference type="RefSeq" id="WP_109403966.1">
    <property type="nucleotide sequence ID" value="NZ_QFFG01000002.1"/>
</dbReference>
<accession>A0A2U2JBD5</accession>
<organism evidence="1 2">
    <name type="scientific">Polaribacter aquimarinus</name>
    <dbReference type="NCBI Taxonomy" id="2100726"/>
    <lineage>
        <taxon>Bacteria</taxon>
        <taxon>Pseudomonadati</taxon>
        <taxon>Bacteroidota</taxon>
        <taxon>Flavobacteriia</taxon>
        <taxon>Flavobacteriales</taxon>
        <taxon>Flavobacteriaceae</taxon>
    </lineage>
</organism>
<dbReference type="SUPFAM" id="SSF111369">
    <property type="entry name" value="HlyD-like secretion proteins"/>
    <property type="match status" value="1"/>
</dbReference>
<dbReference type="GO" id="GO:0015562">
    <property type="term" value="F:efflux transmembrane transporter activity"/>
    <property type="evidence" value="ECO:0007669"/>
    <property type="project" value="TreeGrafter"/>
</dbReference>
<evidence type="ECO:0000313" key="1">
    <source>
        <dbReference type="EMBL" id="PWG05632.1"/>
    </source>
</evidence>
<dbReference type="EMBL" id="QFFG01000002">
    <property type="protein sequence ID" value="PWG05632.1"/>
    <property type="molecule type" value="Genomic_DNA"/>
</dbReference>
<dbReference type="PANTHER" id="PTHR30469">
    <property type="entry name" value="MULTIDRUG RESISTANCE PROTEIN MDTA"/>
    <property type="match status" value="1"/>
</dbReference>
<protein>
    <submittedName>
        <fullName evidence="1">Efflux transporter periplasmic adaptor subunit</fullName>
    </submittedName>
</protein>
<reference evidence="1 2" key="1">
    <citation type="submission" date="2018-05" db="EMBL/GenBank/DDBJ databases">
        <title>Polaribacter aquimarinus sp. nov., isolated from sediment in a sediment of sea.</title>
        <authorList>
            <person name="Lu D."/>
        </authorList>
    </citation>
    <scope>NUCLEOTIDE SEQUENCE [LARGE SCALE GENOMIC DNA]</scope>
    <source>
        <strain evidence="1 2">ZY113</strain>
    </source>
</reference>
<proteinExistence type="predicted"/>
<comment type="caution">
    <text evidence="1">The sequence shown here is derived from an EMBL/GenBank/DDBJ whole genome shotgun (WGS) entry which is preliminary data.</text>
</comment>